<proteinExistence type="predicted"/>
<organism evidence="1 2">
    <name type="scientific">Cichorium intybus</name>
    <name type="common">Chicory</name>
    <dbReference type="NCBI Taxonomy" id="13427"/>
    <lineage>
        <taxon>Eukaryota</taxon>
        <taxon>Viridiplantae</taxon>
        <taxon>Streptophyta</taxon>
        <taxon>Embryophyta</taxon>
        <taxon>Tracheophyta</taxon>
        <taxon>Spermatophyta</taxon>
        <taxon>Magnoliopsida</taxon>
        <taxon>eudicotyledons</taxon>
        <taxon>Gunneridae</taxon>
        <taxon>Pentapetalae</taxon>
        <taxon>asterids</taxon>
        <taxon>campanulids</taxon>
        <taxon>Asterales</taxon>
        <taxon>Asteraceae</taxon>
        <taxon>Cichorioideae</taxon>
        <taxon>Cichorieae</taxon>
        <taxon>Cichoriinae</taxon>
        <taxon>Cichorium</taxon>
    </lineage>
</organism>
<dbReference type="Proteomes" id="UP001055811">
    <property type="component" value="Linkage Group LG02"/>
</dbReference>
<name>A0ACB9GC01_CICIN</name>
<sequence length="225" mass="25545">MVIMKIGDGDWQQIDDLKQGMSVCIRLYISRPTKAMSPSRVLGTGFIVMENFGMLTCAGDFWYANVRRFWYPNSEIQLSLFVELVSPSVLLRGGFVELYVERVQDADQGLQKVALESISELFTDYFHLHFSPDDTPWDGGTFKLALQFSEDYPIYADGSICLDILQNQWSPIYDVVAILTSIQNQFGISKLAMDMFSYDLTHLAKPATSCAKVKRLLFKFRTGSI</sequence>
<comment type="caution">
    <text evidence="1">The sequence shown here is derived from an EMBL/GenBank/DDBJ whole genome shotgun (WGS) entry which is preliminary data.</text>
</comment>
<evidence type="ECO:0000313" key="2">
    <source>
        <dbReference type="Proteomes" id="UP001055811"/>
    </source>
</evidence>
<evidence type="ECO:0000313" key="1">
    <source>
        <dbReference type="EMBL" id="KAI3780945.1"/>
    </source>
</evidence>
<protein>
    <submittedName>
        <fullName evidence="1">Uncharacterized protein</fullName>
    </submittedName>
</protein>
<reference evidence="1 2" key="2">
    <citation type="journal article" date="2022" name="Mol. Ecol. Resour.">
        <title>The genomes of chicory, endive, great burdock and yacon provide insights into Asteraceae paleo-polyploidization history and plant inulin production.</title>
        <authorList>
            <person name="Fan W."/>
            <person name="Wang S."/>
            <person name="Wang H."/>
            <person name="Wang A."/>
            <person name="Jiang F."/>
            <person name="Liu H."/>
            <person name="Zhao H."/>
            <person name="Xu D."/>
            <person name="Zhang Y."/>
        </authorList>
    </citation>
    <scope>NUCLEOTIDE SEQUENCE [LARGE SCALE GENOMIC DNA]</scope>
    <source>
        <strain evidence="2">cv. Punajuju</strain>
        <tissue evidence="1">Leaves</tissue>
    </source>
</reference>
<gene>
    <name evidence="1" type="ORF">L2E82_10939</name>
</gene>
<dbReference type="EMBL" id="CM042010">
    <property type="protein sequence ID" value="KAI3780945.1"/>
    <property type="molecule type" value="Genomic_DNA"/>
</dbReference>
<accession>A0ACB9GC01</accession>
<reference evidence="2" key="1">
    <citation type="journal article" date="2022" name="Mol. Ecol. Resour.">
        <title>The genomes of chicory, endive, great burdock and yacon provide insights into Asteraceae palaeo-polyploidization history and plant inulin production.</title>
        <authorList>
            <person name="Fan W."/>
            <person name="Wang S."/>
            <person name="Wang H."/>
            <person name="Wang A."/>
            <person name="Jiang F."/>
            <person name="Liu H."/>
            <person name="Zhao H."/>
            <person name="Xu D."/>
            <person name="Zhang Y."/>
        </authorList>
    </citation>
    <scope>NUCLEOTIDE SEQUENCE [LARGE SCALE GENOMIC DNA]</scope>
    <source>
        <strain evidence="2">cv. Punajuju</strain>
    </source>
</reference>
<keyword evidence="2" id="KW-1185">Reference proteome</keyword>